<dbReference type="InterPro" id="IPR009003">
    <property type="entry name" value="Peptidase_S1_PA"/>
</dbReference>
<keyword evidence="3" id="KW-0732">Signal</keyword>
<dbReference type="InterPro" id="IPR001254">
    <property type="entry name" value="Trypsin_dom"/>
</dbReference>
<organism evidence="5">
    <name type="scientific">Lepeophtheirus salmonis</name>
    <name type="common">Salmon louse</name>
    <name type="synonym">Caligus salmonis</name>
    <dbReference type="NCBI Taxonomy" id="72036"/>
    <lineage>
        <taxon>Eukaryota</taxon>
        <taxon>Metazoa</taxon>
        <taxon>Ecdysozoa</taxon>
        <taxon>Arthropoda</taxon>
        <taxon>Crustacea</taxon>
        <taxon>Multicrustacea</taxon>
        <taxon>Hexanauplia</taxon>
        <taxon>Copepoda</taxon>
        <taxon>Siphonostomatoida</taxon>
        <taxon>Caligidae</taxon>
        <taxon>Lepeophtheirus</taxon>
    </lineage>
</organism>
<keyword evidence="1" id="KW-1015">Disulfide bond</keyword>
<evidence type="ECO:0000256" key="2">
    <source>
        <dbReference type="ARBA" id="ARBA00024195"/>
    </source>
</evidence>
<gene>
    <name evidence="5" type="primary">yip7</name>
</gene>
<dbReference type="PROSITE" id="PS00134">
    <property type="entry name" value="TRYPSIN_HIS"/>
    <property type="match status" value="1"/>
</dbReference>
<evidence type="ECO:0000256" key="1">
    <source>
        <dbReference type="ARBA" id="ARBA00023157"/>
    </source>
</evidence>
<feature type="signal peptide" evidence="3">
    <location>
        <begin position="1"/>
        <end position="17"/>
    </location>
</feature>
<dbReference type="InterPro" id="IPR043504">
    <property type="entry name" value="Peptidase_S1_PA_chymotrypsin"/>
</dbReference>
<dbReference type="Pfam" id="PF00089">
    <property type="entry name" value="Trypsin"/>
    <property type="match status" value="1"/>
</dbReference>
<evidence type="ECO:0000313" key="5">
    <source>
        <dbReference type="EMBL" id="CDW24540.1"/>
    </source>
</evidence>
<sequence>MWWLYLFLFTTTILVNSEQNCKCGEGLSGEASPQSSQYLRIINGYSPAHRPWMAHLTISIDSVSYVCGGSLLDESWVLTAAHCFCSRGAGRLCLFAEGEESVISALNDQVSVNVILGKNDVGRLSLLTGNLYLAQESGELSWGFFSCINDDSINHYRILLFIHSIHLRLMVATLLLLG</sequence>
<dbReference type="EMBL" id="HACA01007179">
    <property type="protein sequence ID" value="CDW24540.1"/>
    <property type="molecule type" value="Transcribed_RNA"/>
</dbReference>
<dbReference type="PANTHER" id="PTHR24256">
    <property type="entry name" value="TRYPTASE-RELATED"/>
    <property type="match status" value="1"/>
</dbReference>
<dbReference type="Gene3D" id="2.40.10.10">
    <property type="entry name" value="Trypsin-like serine proteases"/>
    <property type="match status" value="1"/>
</dbReference>
<feature type="chain" id="PRO_5005487772" evidence="3">
    <location>
        <begin position="18"/>
        <end position="178"/>
    </location>
</feature>
<dbReference type="GO" id="GO:0004252">
    <property type="term" value="F:serine-type endopeptidase activity"/>
    <property type="evidence" value="ECO:0007669"/>
    <property type="project" value="InterPro"/>
</dbReference>
<evidence type="ECO:0000256" key="3">
    <source>
        <dbReference type="SAM" id="SignalP"/>
    </source>
</evidence>
<comment type="similarity">
    <text evidence="2">Belongs to the peptidase S1 family. CLIP subfamily.</text>
</comment>
<proteinExistence type="inferred from homology"/>
<dbReference type="AlphaFoldDB" id="A0A0K2TFB7"/>
<protein>
    <submittedName>
        <fullName evidence="5">Yippee interacting protein 7 [Tribolium castaneum]</fullName>
    </submittedName>
</protein>
<name>A0A0K2TFB7_LEPSM</name>
<dbReference type="InterPro" id="IPR018114">
    <property type="entry name" value="TRYPSIN_HIS"/>
</dbReference>
<dbReference type="GO" id="GO:0006508">
    <property type="term" value="P:proteolysis"/>
    <property type="evidence" value="ECO:0007669"/>
    <property type="project" value="InterPro"/>
</dbReference>
<dbReference type="OrthoDB" id="6339452at2759"/>
<reference evidence="5" key="1">
    <citation type="submission" date="2014-05" db="EMBL/GenBank/DDBJ databases">
        <authorList>
            <person name="Chronopoulou M."/>
        </authorList>
    </citation>
    <scope>NUCLEOTIDE SEQUENCE</scope>
    <source>
        <tissue evidence="5">Whole organism</tissue>
    </source>
</reference>
<accession>A0A0K2TFB7</accession>
<dbReference type="InterPro" id="IPR051487">
    <property type="entry name" value="Ser/Thr_Proteases_Immune/Dev"/>
</dbReference>
<feature type="domain" description="Peptidase S1" evidence="4">
    <location>
        <begin position="46"/>
        <end position="86"/>
    </location>
</feature>
<dbReference type="SUPFAM" id="SSF50494">
    <property type="entry name" value="Trypsin-like serine proteases"/>
    <property type="match status" value="1"/>
</dbReference>
<evidence type="ECO:0000259" key="4">
    <source>
        <dbReference type="Pfam" id="PF00089"/>
    </source>
</evidence>